<evidence type="ECO:0000313" key="3">
    <source>
        <dbReference type="EMBL" id="CDS04051.1"/>
    </source>
</evidence>
<dbReference type="GO" id="GO:0005634">
    <property type="term" value="C:nucleus"/>
    <property type="evidence" value="ECO:0007669"/>
    <property type="project" value="TreeGrafter"/>
</dbReference>
<dbReference type="AlphaFoldDB" id="A0A077WAN0"/>
<feature type="compositionally biased region" description="Low complexity" evidence="1">
    <location>
        <begin position="62"/>
        <end position="71"/>
    </location>
</feature>
<protein>
    <recommendedName>
        <fullName evidence="2">GAT domain-containing protein</fullName>
    </recommendedName>
</protein>
<dbReference type="SUPFAM" id="SSF52047">
    <property type="entry name" value="RNI-like"/>
    <property type="match status" value="1"/>
</dbReference>
<feature type="compositionally biased region" description="Low complexity" evidence="1">
    <location>
        <begin position="107"/>
        <end position="119"/>
    </location>
</feature>
<dbReference type="InterPro" id="IPR004152">
    <property type="entry name" value="GAT_dom"/>
</dbReference>
<dbReference type="GO" id="GO:0035091">
    <property type="term" value="F:phosphatidylinositol binding"/>
    <property type="evidence" value="ECO:0007669"/>
    <property type="project" value="InterPro"/>
</dbReference>
<feature type="compositionally biased region" description="Polar residues" evidence="1">
    <location>
        <begin position="212"/>
        <end position="221"/>
    </location>
</feature>
<feature type="region of interest" description="Disordered" evidence="1">
    <location>
        <begin position="203"/>
        <end position="224"/>
    </location>
</feature>
<dbReference type="Pfam" id="PF03127">
    <property type="entry name" value="GAT"/>
    <property type="match status" value="1"/>
</dbReference>
<sequence>MASFASVNHHPPFAYDPSCKPTKSILKQKNRLSRTPSSWLSNINSKLQTASLNLSPDGLNEQQQQQQQQQQRPQTETGTSRPLGLFRKFINNQSNVSDNSSIASGGSNEQQSTTNNSSSILDIDELAPEELKRVRFSVGQLTTEYYPYRQRQSSHNSSSSSSSSNDGLHATSSSDEEEAPSTASSSDAPELPDHATAALLSPAGNKERHPSAVSTPSSQNKTPKEVLDLYEHACANKEEMPLPTFVASIHSSQDLTQLTRVDFSGQALSRRMLEPLADVLGYVHDLRELSFANCGLEDDALKVVLHALLLNDTLCHLNLAENKNLKTTGFKYIAIYVKGASKLEHLDLSMTIPDKKAIQYLAQAIISPTSSATAPSIKTLLLDGCVLKPPMIEALASGVRKSSCLRHLSLVNCKINQQGAIWLGVMLRDYDTDDSANIGLHQLNLDNNEIRQGVQYIAQALRRNINLNTLTMRNCKLDSKGCAFIGEALRYNQSLMKLAIGLNSINQPTSEGVMAIKQALYSNRSLSELDLSETGSGSEAAVALAECLPENRTLRRLDLSRNVGIDLAGLMALLASIRLNHTLAFLDLTVPPYDREMIRIQSDIVAKCTTNARSPPPTANDSDKQLVQPTNARKINGDARVTASTTARLTLQERLAAVTRGKSTSPSTSNSTTHAAVSSNTSKQSTPPPKPARPAAAKSTPVKKKDIDADTITTATHQIELFEEMLTAEASQRDEMVDTPRSPEEVILQVFGQCQKSQAKISSHIPRVTDPDQLAQLLELNDRLTAAIARYQRFFTNSKNQEEATPKPDNDNSHHDTSMKKEEQEEGEIASSLLVIKTEPPLSTSFEIGDVDDEEDELVPIKHPSSPAMTTMNKN</sequence>
<dbReference type="SUPFAM" id="SSF89009">
    <property type="entry name" value="GAT-like domain"/>
    <property type="match status" value="1"/>
</dbReference>
<dbReference type="GO" id="GO:0048471">
    <property type="term" value="C:perinuclear region of cytoplasm"/>
    <property type="evidence" value="ECO:0007669"/>
    <property type="project" value="TreeGrafter"/>
</dbReference>
<feature type="compositionally biased region" description="Polar residues" evidence="1">
    <location>
        <begin position="94"/>
        <end position="106"/>
    </location>
</feature>
<dbReference type="SMART" id="SM00368">
    <property type="entry name" value="LRR_RI"/>
    <property type="match status" value="7"/>
</dbReference>
<dbReference type="PANTHER" id="PTHR24113">
    <property type="entry name" value="RAN GTPASE-ACTIVATING PROTEIN 1"/>
    <property type="match status" value="1"/>
</dbReference>
<evidence type="ECO:0000256" key="1">
    <source>
        <dbReference type="SAM" id="MobiDB-lite"/>
    </source>
</evidence>
<proteinExistence type="predicted"/>
<evidence type="ECO:0000259" key="2">
    <source>
        <dbReference type="PROSITE" id="PS50909"/>
    </source>
</evidence>
<feature type="domain" description="GAT" evidence="2">
    <location>
        <begin position="703"/>
        <end position="796"/>
    </location>
</feature>
<dbReference type="OrthoDB" id="120976at2759"/>
<feature type="region of interest" description="Disordered" evidence="1">
    <location>
        <begin position="657"/>
        <end position="709"/>
    </location>
</feature>
<dbReference type="InterPro" id="IPR038425">
    <property type="entry name" value="GAT_sf"/>
</dbReference>
<dbReference type="GO" id="GO:0005829">
    <property type="term" value="C:cytosol"/>
    <property type="evidence" value="ECO:0007669"/>
    <property type="project" value="TreeGrafter"/>
</dbReference>
<dbReference type="GO" id="GO:0043130">
    <property type="term" value="F:ubiquitin binding"/>
    <property type="evidence" value="ECO:0007669"/>
    <property type="project" value="InterPro"/>
</dbReference>
<dbReference type="CDD" id="cd21383">
    <property type="entry name" value="GAT_GGA_Tom1-like"/>
    <property type="match status" value="1"/>
</dbReference>
<dbReference type="GO" id="GO:0005096">
    <property type="term" value="F:GTPase activator activity"/>
    <property type="evidence" value="ECO:0007669"/>
    <property type="project" value="InterPro"/>
</dbReference>
<gene>
    <name evidence="3" type="ORF">LRAMOSA07006</name>
</gene>
<feature type="compositionally biased region" description="Polar residues" evidence="1">
    <location>
        <begin position="674"/>
        <end position="684"/>
    </location>
</feature>
<feature type="compositionally biased region" description="Acidic residues" evidence="1">
    <location>
        <begin position="849"/>
        <end position="858"/>
    </location>
</feature>
<dbReference type="EMBL" id="LK023314">
    <property type="protein sequence ID" value="CDS04051.1"/>
    <property type="molecule type" value="Genomic_DNA"/>
</dbReference>
<name>A0A077WAN0_9FUNG</name>
<feature type="region of interest" description="Disordered" evidence="1">
    <location>
        <begin position="147"/>
        <end position="191"/>
    </location>
</feature>
<feature type="compositionally biased region" description="Low complexity" evidence="1">
    <location>
        <begin position="153"/>
        <end position="165"/>
    </location>
</feature>
<dbReference type="InterPro" id="IPR027038">
    <property type="entry name" value="RanGap"/>
</dbReference>
<dbReference type="Pfam" id="PF13516">
    <property type="entry name" value="LRR_6"/>
    <property type="match status" value="1"/>
</dbReference>
<feature type="compositionally biased region" description="Basic and acidic residues" evidence="1">
    <location>
        <begin position="800"/>
        <end position="823"/>
    </location>
</feature>
<feature type="region of interest" description="Disordered" evidence="1">
    <location>
        <begin position="94"/>
        <end position="121"/>
    </location>
</feature>
<dbReference type="Gene3D" id="3.80.10.10">
    <property type="entry name" value="Ribonuclease Inhibitor"/>
    <property type="match status" value="3"/>
</dbReference>
<accession>A0A077WAN0</accession>
<dbReference type="Gene3D" id="1.20.58.160">
    <property type="match status" value="1"/>
</dbReference>
<dbReference type="GO" id="GO:0006913">
    <property type="term" value="P:nucleocytoplasmic transport"/>
    <property type="evidence" value="ECO:0007669"/>
    <property type="project" value="TreeGrafter"/>
</dbReference>
<reference evidence="3" key="1">
    <citation type="journal article" date="2014" name="Genome Announc.">
        <title>De novo whole-genome sequence and genome annotation of Lichtheimia ramosa.</title>
        <authorList>
            <person name="Linde J."/>
            <person name="Schwartze V."/>
            <person name="Binder U."/>
            <person name="Lass-Florl C."/>
            <person name="Voigt K."/>
            <person name="Horn F."/>
        </authorList>
    </citation>
    <scope>NUCLEOTIDE SEQUENCE</scope>
    <source>
        <strain evidence="3">JMRC FSU:6197</strain>
    </source>
</reference>
<dbReference type="PANTHER" id="PTHR24113:SF15">
    <property type="entry name" value="NACHT DOMAIN-CONTAINING PROTEIN"/>
    <property type="match status" value="1"/>
</dbReference>
<feature type="compositionally biased region" description="Low complexity" evidence="1">
    <location>
        <begin position="663"/>
        <end position="673"/>
    </location>
</feature>
<dbReference type="InterPro" id="IPR001611">
    <property type="entry name" value="Leu-rich_rpt"/>
</dbReference>
<dbReference type="GO" id="GO:0031267">
    <property type="term" value="F:small GTPase binding"/>
    <property type="evidence" value="ECO:0007669"/>
    <property type="project" value="TreeGrafter"/>
</dbReference>
<organism evidence="3">
    <name type="scientific">Lichtheimia ramosa</name>
    <dbReference type="NCBI Taxonomy" id="688394"/>
    <lineage>
        <taxon>Eukaryota</taxon>
        <taxon>Fungi</taxon>
        <taxon>Fungi incertae sedis</taxon>
        <taxon>Mucoromycota</taxon>
        <taxon>Mucoromycotina</taxon>
        <taxon>Mucoromycetes</taxon>
        <taxon>Mucorales</taxon>
        <taxon>Lichtheimiaceae</taxon>
        <taxon>Lichtheimia</taxon>
    </lineage>
</organism>
<feature type="region of interest" description="Disordered" evidence="1">
    <location>
        <begin position="797"/>
        <end position="875"/>
    </location>
</feature>
<feature type="region of interest" description="Disordered" evidence="1">
    <location>
        <begin position="1"/>
        <end position="21"/>
    </location>
</feature>
<dbReference type="PROSITE" id="PS50909">
    <property type="entry name" value="GAT"/>
    <property type="match status" value="1"/>
</dbReference>
<dbReference type="InterPro" id="IPR032675">
    <property type="entry name" value="LRR_dom_sf"/>
</dbReference>
<feature type="region of interest" description="Disordered" evidence="1">
    <location>
        <begin position="52"/>
        <end position="81"/>
    </location>
</feature>